<dbReference type="NCBIfam" id="TIGR02436">
    <property type="entry name" value="four helix bundle protein"/>
    <property type="match status" value="1"/>
</dbReference>
<evidence type="ECO:0000313" key="1">
    <source>
        <dbReference type="EMBL" id="GAA5482667.1"/>
    </source>
</evidence>
<dbReference type="Pfam" id="PF05635">
    <property type="entry name" value="23S_rRNA_IVP"/>
    <property type="match status" value="1"/>
</dbReference>
<keyword evidence="2" id="KW-1185">Reference proteome</keyword>
<protein>
    <recommendedName>
        <fullName evidence="3">Four helix bundle protein</fullName>
    </recommendedName>
</protein>
<accession>A0ABP9UMN5</accession>
<dbReference type="InterPro" id="IPR012657">
    <property type="entry name" value="23S_rRNA-intervening_sequence"/>
</dbReference>
<sequence>MTPEELKKRTKQFGLRVFRLVEALPNTFAGRAIAGQLVRSGSSVGANYRAACRGRSKAEFRAKLGIVIEEADESAYWLELIIEGEFLPAERVQPLLAEADEICAIMVASRKNSE</sequence>
<dbReference type="PANTHER" id="PTHR38471:SF2">
    <property type="entry name" value="FOUR HELIX BUNDLE PROTEIN"/>
    <property type="match status" value="1"/>
</dbReference>
<dbReference type="EMBL" id="BAABRI010000009">
    <property type="protein sequence ID" value="GAA5482667.1"/>
    <property type="molecule type" value="Genomic_DNA"/>
</dbReference>
<dbReference type="PANTHER" id="PTHR38471">
    <property type="entry name" value="FOUR HELIX BUNDLE PROTEIN"/>
    <property type="match status" value="1"/>
</dbReference>
<gene>
    <name evidence="1" type="ORF">Hsar01_01890</name>
</gene>
<name>A0ABP9UMN5_9BACT</name>
<dbReference type="Gene3D" id="1.20.1440.60">
    <property type="entry name" value="23S rRNA-intervening sequence"/>
    <property type="match status" value="1"/>
</dbReference>
<dbReference type="InterPro" id="IPR036583">
    <property type="entry name" value="23S_rRNA_IVS_sf"/>
</dbReference>
<dbReference type="Proteomes" id="UP001476282">
    <property type="component" value="Unassembled WGS sequence"/>
</dbReference>
<comment type="caution">
    <text evidence="1">The sequence shown here is derived from an EMBL/GenBank/DDBJ whole genome shotgun (WGS) entry which is preliminary data.</text>
</comment>
<dbReference type="SUPFAM" id="SSF158446">
    <property type="entry name" value="IVS-encoded protein-like"/>
    <property type="match status" value="1"/>
</dbReference>
<proteinExistence type="predicted"/>
<evidence type="ECO:0000313" key="2">
    <source>
        <dbReference type="Proteomes" id="UP001476282"/>
    </source>
</evidence>
<reference evidence="1 2" key="1">
    <citation type="submission" date="2024-02" db="EMBL/GenBank/DDBJ databases">
        <title>Haloferula sargassicola NBRC 104335.</title>
        <authorList>
            <person name="Ichikawa N."/>
            <person name="Katano-Makiyama Y."/>
            <person name="Hidaka K."/>
        </authorList>
    </citation>
    <scope>NUCLEOTIDE SEQUENCE [LARGE SCALE GENOMIC DNA]</scope>
    <source>
        <strain evidence="1 2">NBRC 104335</strain>
    </source>
</reference>
<dbReference type="PIRSF" id="PIRSF035652">
    <property type="entry name" value="CHP02436"/>
    <property type="match status" value="1"/>
</dbReference>
<organism evidence="1 2">
    <name type="scientific">Haloferula sargassicola</name>
    <dbReference type="NCBI Taxonomy" id="490096"/>
    <lineage>
        <taxon>Bacteria</taxon>
        <taxon>Pseudomonadati</taxon>
        <taxon>Verrucomicrobiota</taxon>
        <taxon>Verrucomicrobiia</taxon>
        <taxon>Verrucomicrobiales</taxon>
        <taxon>Verrucomicrobiaceae</taxon>
        <taxon>Haloferula</taxon>
    </lineage>
</organism>
<evidence type="ECO:0008006" key="3">
    <source>
        <dbReference type="Google" id="ProtNLM"/>
    </source>
</evidence>